<comment type="caution">
    <text evidence="3">The sequence shown here is derived from an EMBL/GenBank/DDBJ whole genome shotgun (WGS) entry which is preliminary data.</text>
</comment>
<feature type="domain" description="KTSC" evidence="2">
    <location>
        <begin position="3"/>
        <end position="60"/>
    </location>
</feature>
<reference evidence="4" key="1">
    <citation type="journal article" date="2019" name="Int. J. Syst. Evol. Microbiol.">
        <title>The Global Catalogue of Microorganisms (GCM) 10K type strain sequencing project: providing services to taxonomists for standard genome sequencing and annotation.</title>
        <authorList>
            <consortium name="The Broad Institute Genomics Platform"/>
            <consortium name="The Broad Institute Genome Sequencing Center for Infectious Disease"/>
            <person name="Wu L."/>
            <person name="Ma J."/>
        </authorList>
    </citation>
    <scope>NUCLEOTIDE SEQUENCE [LARGE SCALE GENOMIC DNA]</scope>
    <source>
        <strain evidence="4">CGMCC 1.16444</strain>
    </source>
</reference>
<name>A0ABV9Z364_9HYPH</name>
<keyword evidence="4" id="KW-1185">Reference proteome</keyword>
<protein>
    <submittedName>
        <fullName evidence="3">KTSC domain-containing protein</fullName>
    </submittedName>
</protein>
<organism evidence="3 4">
    <name type="scientific">Flaviflagellibacter deserti</name>
    <dbReference type="NCBI Taxonomy" id="2267266"/>
    <lineage>
        <taxon>Bacteria</taxon>
        <taxon>Pseudomonadati</taxon>
        <taxon>Pseudomonadota</taxon>
        <taxon>Alphaproteobacteria</taxon>
        <taxon>Hyphomicrobiales</taxon>
        <taxon>Flaviflagellibacter</taxon>
    </lineage>
</organism>
<evidence type="ECO:0000313" key="3">
    <source>
        <dbReference type="EMBL" id="MFC5068567.1"/>
    </source>
</evidence>
<evidence type="ECO:0000259" key="2">
    <source>
        <dbReference type="Pfam" id="PF13619"/>
    </source>
</evidence>
<gene>
    <name evidence="3" type="ORF">ACFPFW_11155</name>
</gene>
<dbReference type="Pfam" id="PF13619">
    <property type="entry name" value="KTSC"/>
    <property type="match status" value="1"/>
</dbReference>
<dbReference type="EMBL" id="JBHSJF010000006">
    <property type="protein sequence ID" value="MFC5068567.1"/>
    <property type="molecule type" value="Genomic_DNA"/>
</dbReference>
<feature type="region of interest" description="Disordered" evidence="1">
    <location>
        <begin position="64"/>
        <end position="89"/>
    </location>
</feature>
<proteinExistence type="predicted"/>
<dbReference type="InterPro" id="IPR025309">
    <property type="entry name" value="KTSC_dom"/>
</dbReference>
<dbReference type="Proteomes" id="UP001595796">
    <property type="component" value="Unassembled WGS sequence"/>
</dbReference>
<sequence length="89" mass="10298">MPSTAIKQIAYLPDDRELDVTFVGSNRTYTYFGVEPEVHEDFVHAMSKGQFFNARIRDRYEYRLKTASSPKPRSPERGPARGVPRPTRH</sequence>
<accession>A0ABV9Z364</accession>
<evidence type="ECO:0000313" key="4">
    <source>
        <dbReference type="Proteomes" id="UP001595796"/>
    </source>
</evidence>
<dbReference type="RefSeq" id="WP_114957942.1">
    <property type="nucleotide sequence ID" value="NZ_JBHSJF010000006.1"/>
</dbReference>
<evidence type="ECO:0000256" key="1">
    <source>
        <dbReference type="SAM" id="MobiDB-lite"/>
    </source>
</evidence>